<dbReference type="Proteomes" id="UP001224087">
    <property type="component" value="Segment"/>
</dbReference>
<protein>
    <submittedName>
        <fullName evidence="1">Uncharacterized protein</fullName>
    </submittedName>
</protein>
<dbReference type="EMBL" id="MN873693">
    <property type="protein sequence ID" value="QIN54534.1"/>
    <property type="molecule type" value="Genomic_DNA"/>
</dbReference>
<sequence>MEQLDYLFTPIFANQGVLTGSFVRDCVARHEPICKERGIDVLVPFVKMRKLVACLKDLGGQVEEIDYDKQDRVARYMVMVDEWLLDMSCEYFYPPCLDADMLSWNYHGYFLWYRLPEDFSYGHSMDLSDIVARCKQKEAIVLSDEWEDKEALSQQIRKLFMKGWTLY</sequence>
<name>A0A6G8MZ80_9VIRU</name>
<organism evidence="1 2">
    <name type="scientific">Cedratvirus kamchatka</name>
    <dbReference type="NCBI Taxonomy" id="2716914"/>
    <lineage>
        <taxon>Viruses</taxon>
        <taxon>Pithoviruses</taxon>
        <taxon>Orthocedratvirinae</taxon>
        <taxon>Alphacedratvirus</taxon>
        <taxon>Alphacedratvirus rossiense</taxon>
    </lineage>
</organism>
<evidence type="ECO:0000313" key="1">
    <source>
        <dbReference type="EMBL" id="QIN54534.1"/>
    </source>
</evidence>
<accession>A0A6G8MZ80</accession>
<gene>
    <name evidence="1" type="primary">ck409</name>
</gene>
<reference evidence="1" key="1">
    <citation type="submission" date="2019-12" db="EMBL/GenBank/DDBJ databases">
        <title>The DNA Methylation Landscape of Giant Viruses.</title>
        <authorList>
            <person name="Jeudy S."/>
            <person name="Rigou S."/>
            <person name="Alempic J.-M."/>
            <person name="Claverie J.-M."/>
            <person name="Abergel C."/>
            <person name="Legendre M."/>
        </authorList>
    </citation>
    <scope>NUCLEOTIDE SEQUENCE</scope>
    <source>
        <strain evidence="1">P4</strain>
    </source>
</reference>
<keyword evidence="2" id="KW-1185">Reference proteome</keyword>
<evidence type="ECO:0000313" key="2">
    <source>
        <dbReference type="Proteomes" id="UP001224087"/>
    </source>
</evidence>
<proteinExistence type="predicted"/>